<dbReference type="Gene3D" id="2.40.160.10">
    <property type="entry name" value="Porin"/>
    <property type="match status" value="1"/>
</dbReference>
<dbReference type="GO" id="GO:0016020">
    <property type="term" value="C:membrane"/>
    <property type="evidence" value="ECO:0007669"/>
    <property type="project" value="InterPro"/>
</dbReference>
<dbReference type="Proteomes" id="UP000193963">
    <property type="component" value="Unassembled WGS sequence"/>
</dbReference>
<sequence>MKKILFATTALVATAGYAAADITVSGGANMGVKYLEDRAGGETYTYTELDFGINASGTTDSGIEFGASIDLDATDSDGSAKNDNAALDPETYISSGGLTLRMGNLDGVSDPFGLPDIGFDGIGVDDVAEKVTVGGTQYGVKADASVSVEYAFGDYTFVAAANEDDDWGVSFAGAVDAFTFGIAYEEVNDVQNTGIDGATTWLNLGYSFGAFGVDAFYVNMDPDGFDTEEGYGLAGSYTAGDLTVTAVWADNSTADDAAYGIDAAYDLGSGLVVKGGVGSVNDKTAADFGVIMSF</sequence>
<evidence type="ECO:0000259" key="2">
    <source>
        <dbReference type="Pfam" id="PF13609"/>
    </source>
</evidence>
<dbReference type="GO" id="GO:0015288">
    <property type="term" value="F:porin activity"/>
    <property type="evidence" value="ECO:0007669"/>
    <property type="project" value="InterPro"/>
</dbReference>
<dbReference type="AlphaFoldDB" id="A0A1X7A3W2"/>
<keyword evidence="4" id="KW-1185">Reference proteome</keyword>
<feature type="chain" id="PRO_5012394696" evidence="1">
    <location>
        <begin position="21"/>
        <end position="294"/>
    </location>
</feature>
<feature type="domain" description="Porin" evidence="2">
    <location>
        <begin position="7"/>
        <end position="284"/>
    </location>
</feature>
<dbReference type="RefSeq" id="WP_085889700.1">
    <property type="nucleotide sequence ID" value="NZ_FWFN01000008.1"/>
</dbReference>
<dbReference type="Pfam" id="PF13609">
    <property type="entry name" value="Porin_4"/>
    <property type="match status" value="1"/>
</dbReference>
<gene>
    <name evidence="3" type="primary">opmA</name>
    <name evidence="3" type="ORF">PSM7751_03689</name>
</gene>
<organism evidence="3 4">
    <name type="scientific">Pseudooceanicola marinus</name>
    <dbReference type="NCBI Taxonomy" id="396013"/>
    <lineage>
        <taxon>Bacteria</taxon>
        <taxon>Pseudomonadati</taxon>
        <taxon>Pseudomonadota</taxon>
        <taxon>Alphaproteobacteria</taxon>
        <taxon>Rhodobacterales</taxon>
        <taxon>Paracoccaceae</taxon>
        <taxon>Pseudooceanicola</taxon>
    </lineage>
</organism>
<dbReference type="EMBL" id="FWFN01000008">
    <property type="protein sequence ID" value="SLN69429.1"/>
    <property type="molecule type" value="Genomic_DNA"/>
</dbReference>
<accession>A0A1X7A3W2</accession>
<proteinExistence type="predicted"/>
<feature type="signal peptide" evidence="1">
    <location>
        <begin position="1"/>
        <end position="20"/>
    </location>
</feature>
<reference evidence="3 4" key="1">
    <citation type="submission" date="2017-03" db="EMBL/GenBank/DDBJ databases">
        <authorList>
            <person name="Afonso C.L."/>
            <person name="Miller P.J."/>
            <person name="Scott M.A."/>
            <person name="Spackman E."/>
            <person name="Goraichik I."/>
            <person name="Dimitrov K.M."/>
            <person name="Suarez D.L."/>
            <person name="Swayne D.E."/>
        </authorList>
    </citation>
    <scope>NUCLEOTIDE SEQUENCE [LARGE SCALE GENOMIC DNA]</scope>
    <source>
        <strain evidence="3 4">CECT 7751</strain>
    </source>
</reference>
<dbReference type="SUPFAM" id="SSF56935">
    <property type="entry name" value="Porins"/>
    <property type="match status" value="1"/>
</dbReference>
<protein>
    <submittedName>
        <fullName evidence="3">Porin</fullName>
    </submittedName>
</protein>
<evidence type="ECO:0000313" key="4">
    <source>
        <dbReference type="Proteomes" id="UP000193963"/>
    </source>
</evidence>
<evidence type="ECO:0000313" key="3">
    <source>
        <dbReference type="EMBL" id="SLN69429.1"/>
    </source>
</evidence>
<dbReference type="InterPro" id="IPR033900">
    <property type="entry name" value="Gram_neg_porin_domain"/>
</dbReference>
<dbReference type="InterPro" id="IPR023614">
    <property type="entry name" value="Porin_dom_sf"/>
</dbReference>
<name>A0A1X7A3W2_9RHOB</name>
<dbReference type="OrthoDB" id="7326315at2"/>
<keyword evidence="1" id="KW-0732">Signal</keyword>
<evidence type="ECO:0000256" key="1">
    <source>
        <dbReference type="SAM" id="SignalP"/>
    </source>
</evidence>